<dbReference type="GO" id="GO:0005886">
    <property type="term" value="C:plasma membrane"/>
    <property type="evidence" value="ECO:0007669"/>
    <property type="project" value="UniProtKB-SubCell"/>
</dbReference>
<feature type="transmembrane region" description="Helical" evidence="7">
    <location>
        <begin position="582"/>
        <end position="601"/>
    </location>
</feature>
<feature type="transmembrane region" description="Helical" evidence="7">
    <location>
        <begin position="424"/>
        <end position="442"/>
    </location>
</feature>
<organism evidence="9 10">
    <name type="scientific">Corynebacterium crudilactis</name>
    <dbReference type="NCBI Taxonomy" id="1652495"/>
    <lineage>
        <taxon>Bacteria</taxon>
        <taxon>Bacillati</taxon>
        <taxon>Actinomycetota</taxon>
        <taxon>Actinomycetes</taxon>
        <taxon>Mycobacteriales</taxon>
        <taxon>Corynebacteriaceae</taxon>
        <taxon>Corynebacterium</taxon>
    </lineage>
</organism>
<evidence type="ECO:0000256" key="6">
    <source>
        <dbReference type="ARBA" id="ARBA00023136"/>
    </source>
</evidence>
<dbReference type="InterPro" id="IPR000731">
    <property type="entry name" value="SSD"/>
</dbReference>
<dbReference type="EMBL" id="CP015622">
    <property type="protein sequence ID" value="ANE03559.1"/>
    <property type="molecule type" value="Genomic_DNA"/>
</dbReference>
<feature type="transmembrane region" description="Helical" evidence="7">
    <location>
        <begin position="722"/>
        <end position="747"/>
    </location>
</feature>
<dbReference type="SUPFAM" id="SSF82866">
    <property type="entry name" value="Multidrug efflux transporter AcrB transmembrane domain"/>
    <property type="match status" value="2"/>
</dbReference>
<feature type="transmembrane region" description="Helical" evidence="7">
    <location>
        <begin position="267"/>
        <end position="288"/>
    </location>
</feature>
<feature type="transmembrane region" description="Helical" evidence="7">
    <location>
        <begin position="649"/>
        <end position="670"/>
    </location>
</feature>
<feature type="transmembrane region" description="Helical" evidence="7">
    <location>
        <begin position="324"/>
        <end position="353"/>
    </location>
</feature>
<gene>
    <name evidence="9" type="ORF">ccrud_04570</name>
</gene>
<dbReference type="PANTHER" id="PTHR33406">
    <property type="entry name" value="MEMBRANE PROTEIN MJ1562-RELATED"/>
    <property type="match status" value="1"/>
</dbReference>
<sequence>MAKFLYKLGSTAYQKKWPFLAVWLIILIGITTLAGLYSKPTSSSFSIPGLDSVTTMEKMQERFPGSEDATSTPSGSVVIQAPEGATLADSDIAAEVNQMLEDIKATGVLKDPETLVDPVMASQGLTAQMSPALEAQGVPAEKIAADIASVSPLSADETTGIISMTFDVSSAMDVSAEDREKVTNILDEYDAGDLTVVYNGNVFGAAATSLNMTSEVIGLLVAAVVLIVTFGSFIAAGMPLISAIIGVGIGIMGIQLATAFSDSVNDMTPALASMIGLAVGIDYALFIVSRFRNELISQTGSNDLEPKELAQRLRTMPMATRAHAMGMAVGTAGSAVVFAGTTVLIALVALSIINIPFLTVMAIAAAITVAIAVLVALTFLPALLGLLGTRIFAARAPGPKVPDPEDEKPTMGLKWVRLVRKMPIAYLLVGVVLLGAIAIPATNMRLAMPTDGTSALGTAPRTAYDMTADAFGPGRNAPMIALIDATEVPEQERPLVYGQAVEQFLGTDGVQNAQITQTTENFDTAQILITPEFDAIDERTSDTLSSLRADAASFADETGATYGITGVTPIYDDISERLGDVLVPYVLIVLLLAFLVLLLVFRSIWVPLIAALGFGLSVLATFGATVAIFQEGAFGIIEDPQPLLSFLPIMLIGLVFGLAMDYQIFLVTRMREGFTKGKTAGNATSNGFKHGARVVTAAALIMVSVFAAFMAQDMAFIKTMGFALAVAVFFDAFFVRMMIIPATMFLLDDKAWWLPKWLDKILPNVDVEGEGLSDLDETRTQELKEKASVGASRN</sequence>
<evidence type="ECO:0000259" key="8">
    <source>
        <dbReference type="PROSITE" id="PS50156"/>
    </source>
</evidence>
<dbReference type="InterPro" id="IPR004869">
    <property type="entry name" value="MMPL_dom"/>
</dbReference>
<feature type="transmembrane region" description="Helical" evidence="7">
    <location>
        <begin position="216"/>
        <end position="236"/>
    </location>
</feature>
<feature type="domain" description="SSD" evidence="8">
    <location>
        <begin position="216"/>
        <end position="386"/>
    </location>
</feature>
<reference evidence="9 10" key="1">
    <citation type="submission" date="2016-05" db="EMBL/GenBank/DDBJ databases">
        <title>Complete genome sequence of Corynebacterium crudilactis, a new Corynebacterium species isolated from raw cow's milk.</title>
        <authorList>
            <person name="Christian R."/>
            <person name="Zimmermann J."/>
            <person name="Lipski A."/>
            <person name="Kalinowski J."/>
        </authorList>
    </citation>
    <scope>NUCLEOTIDE SEQUENCE [LARGE SCALE GENOMIC DNA]</scope>
    <source>
        <strain evidence="9 10">JZ16</strain>
    </source>
</reference>
<feature type="transmembrane region" description="Helical" evidence="7">
    <location>
        <begin position="359"/>
        <end position="387"/>
    </location>
</feature>
<evidence type="ECO:0000256" key="1">
    <source>
        <dbReference type="ARBA" id="ARBA00004651"/>
    </source>
</evidence>
<keyword evidence="4 7" id="KW-0812">Transmembrane</keyword>
<dbReference type="STRING" id="1652495.ccrud_04570"/>
<proteinExistence type="inferred from homology"/>
<evidence type="ECO:0000256" key="4">
    <source>
        <dbReference type="ARBA" id="ARBA00022692"/>
    </source>
</evidence>
<dbReference type="KEGG" id="ccjz:ccrud_04570"/>
<dbReference type="InterPro" id="IPR050545">
    <property type="entry name" value="Mycobact_MmpL"/>
</dbReference>
<dbReference type="AlphaFoldDB" id="A0A172QSA3"/>
<evidence type="ECO:0000313" key="10">
    <source>
        <dbReference type="Proteomes" id="UP000076929"/>
    </source>
</evidence>
<keyword evidence="5 7" id="KW-1133">Transmembrane helix</keyword>
<evidence type="ECO:0000256" key="2">
    <source>
        <dbReference type="ARBA" id="ARBA00010157"/>
    </source>
</evidence>
<feature type="transmembrane region" description="Helical" evidence="7">
    <location>
        <begin position="20"/>
        <end position="38"/>
    </location>
</feature>
<evidence type="ECO:0000313" key="9">
    <source>
        <dbReference type="EMBL" id="ANE03559.1"/>
    </source>
</evidence>
<feature type="transmembrane region" description="Helical" evidence="7">
    <location>
        <begin position="691"/>
        <end position="710"/>
    </location>
</feature>
<dbReference type="Pfam" id="PF03176">
    <property type="entry name" value="MMPL"/>
    <property type="match status" value="2"/>
</dbReference>
<keyword evidence="6 7" id="KW-0472">Membrane</keyword>
<comment type="similarity">
    <text evidence="2">Belongs to the resistance-nodulation-cell division (RND) (TC 2.A.6) family. MmpL subfamily.</text>
</comment>
<dbReference type="Gene3D" id="1.20.1640.10">
    <property type="entry name" value="Multidrug efflux transporter AcrB transmembrane domain"/>
    <property type="match status" value="2"/>
</dbReference>
<evidence type="ECO:0000256" key="5">
    <source>
        <dbReference type="ARBA" id="ARBA00022989"/>
    </source>
</evidence>
<dbReference type="OrthoDB" id="7051771at2"/>
<evidence type="ECO:0000256" key="3">
    <source>
        <dbReference type="ARBA" id="ARBA00022475"/>
    </source>
</evidence>
<keyword evidence="3" id="KW-1003">Cell membrane</keyword>
<name>A0A172QSA3_9CORY</name>
<comment type="subcellular location">
    <subcellularLocation>
        <location evidence="1">Cell membrane</location>
        <topology evidence="1">Multi-pass membrane protein</topology>
    </subcellularLocation>
</comment>
<feature type="transmembrane region" description="Helical" evidence="7">
    <location>
        <begin position="608"/>
        <end position="629"/>
    </location>
</feature>
<protein>
    <submittedName>
        <fullName evidence="9">Multidrug RND transporter</fullName>
    </submittedName>
</protein>
<dbReference type="PANTHER" id="PTHR33406:SF11">
    <property type="entry name" value="MEMBRANE PROTEIN SCO6666-RELATED"/>
    <property type="match status" value="1"/>
</dbReference>
<dbReference type="PROSITE" id="PS50156">
    <property type="entry name" value="SSD"/>
    <property type="match status" value="1"/>
</dbReference>
<keyword evidence="10" id="KW-1185">Reference proteome</keyword>
<accession>A0A172QSA3</accession>
<evidence type="ECO:0000256" key="7">
    <source>
        <dbReference type="SAM" id="Phobius"/>
    </source>
</evidence>
<dbReference type="RefSeq" id="WP_066565059.1">
    <property type="nucleotide sequence ID" value="NZ_CP015622.1"/>
</dbReference>
<dbReference type="Proteomes" id="UP000076929">
    <property type="component" value="Chromosome"/>
</dbReference>